<dbReference type="Pfam" id="PF00664">
    <property type="entry name" value="ABC_membrane"/>
    <property type="match status" value="1"/>
</dbReference>
<evidence type="ECO:0000259" key="11">
    <source>
        <dbReference type="PROSITE" id="PS50929"/>
    </source>
</evidence>
<comment type="subcellular location">
    <subcellularLocation>
        <location evidence="1">Cell membrane</location>
        <topology evidence="1">Multi-pass membrane protein</topology>
    </subcellularLocation>
</comment>
<dbReference type="PANTHER" id="PTHR24221:SF654">
    <property type="entry name" value="ATP-BINDING CASSETTE SUB-FAMILY B MEMBER 6"/>
    <property type="match status" value="1"/>
</dbReference>
<dbReference type="GO" id="GO:0034040">
    <property type="term" value="F:ATPase-coupled lipid transmembrane transporter activity"/>
    <property type="evidence" value="ECO:0007669"/>
    <property type="project" value="TreeGrafter"/>
</dbReference>
<keyword evidence="7 9" id="KW-1133">Transmembrane helix</keyword>
<feature type="domain" description="ABC transmembrane type-1" evidence="11">
    <location>
        <begin position="28"/>
        <end position="330"/>
    </location>
</feature>
<dbReference type="InterPro" id="IPR027417">
    <property type="entry name" value="P-loop_NTPase"/>
</dbReference>
<proteinExistence type="predicted"/>
<feature type="transmembrane region" description="Helical" evidence="9">
    <location>
        <begin position="154"/>
        <end position="180"/>
    </location>
</feature>
<dbReference type="InterPro" id="IPR011527">
    <property type="entry name" value="ABC1_TM_dom"/>
</dbReference>
<dbReference type="SMART" id="SM00382">
    <property type="entry name" value="AAA"/>
    <property type="match status" value="1"/>
</dbReference>
<evidence type="ECO:0000256" key="2">
    <source>
        <dbReference type="ARBA" id="ARBA00022448"/>
    </source>
</evidence>
<dbReference type="GO" id="GO:0016887">
    <property type="term" value="F:ATP hydrolysis activity"/>
    <property type="evidence" value="ECO:0007669"/>
    <property type="project" value="InterPro"/>
</dbReference>
<dbReference type="InterPro" id="IPR017871">
    <property type="entry name" value="ABC_transporter-like_CS"/>
</dbReference>
<dbReference type="Gene3D" id="1.20.1560.10">
    <property type="entry name" value="ABC transporter type 1, transmembrane domain"/>
    <property type="match status" value="1"/>
</dbReference>
<sequence>MSSENPSIKSLLVRLWGHISPRRRAQLALLLVLMFIASFAEIVSIGAVLPFLGALTAPETLFAAPALQPVFRILGIAGPAELLLPLTIMFAVAAIVSGGVRLVLLWATTRLSFATGADLSISIYRRTLYQPYAVHVARNSSEVITGISNKANGIIYSAMMPLLVLLSSGIILIAILAALISVNPVIAFTAFGGFGTIYAMVTLLSRKRLRVDSQRIAGESTQVIKSLQEGLGGIRDVLIDGTQEAYCRIYRQADQPLRRAQGNITFIGQSPRYGMEALGMVLIAGLAFVMSRQPDGLSQAIPVLGALALGAQRLLPVLQQAYASWSGVQSGQASLEDALDLLDQPLPPHADEPLPEPIPFTQAISLSALSFRYASEAPLVLRDIDLTIPKGSRVGFIGTTGSGKSTLLDIVMGLLRPTAGGLRIDGEPIAEQNHRAWQAHIAHVPQSIFLADTSIEENIAFGLSPKEIDHERVRRAAEQAQIADIIESWPKQYRTFVGERGVRLSGGQRQRIGIARALYKQADVIIFDEATSALDNQTEAAVMQAIEELHEELTVLIIAHRLTTLRNCDMIVELENGRIVRQGTYDDVVASAEKVTVTHA</sequence>
<dbReference type="InterPro" id="IPR003439">
    <property type="entry name" value="ABC_transporter-like_ATP-bd"/>
</dbReference>
<dbReference type="GO" id="GO:0005524">
    <property type="term" value="F:ATP binding"/>
    <property type="evidence" value="ECO:0007669"/>
    <property type="project" value="UniProtKB-KW"/>
</dbReference>
<keyword evidence="8 9" id="KW-0472">Membrane</keyword>
<evidence type="ECO:0000313" key="12">
    <source>
        <dbReference type="EMBL" id="RTY36009.1"/>
    </source>
</evidence>
<evidence type="ECO:0000256" key="8">
    <source>
        <dbReference type="ARBA" id="ARBA00023136"/>
    </source>
</evidence>
<dbReference type="PROSITE" id="PS00211">
    <property type="entry name" value="ABC_TRANSPORTER_1"/>
    <property type="match status" value="1"/>
</dbReference>
<organism evidence="12 13">
    <name type="scientific">Chlorobium phaeovibrioides</name>
    <dbReference type="NCBI Taxonomy" id="1094"/>
    <lineage>
        <taxon>Bacteria</taxon>
        <taxon>Pseudomonadati</taxon>
        <taxon>Chlorobiota</taxon>
        <taxon>Chlorobiia</taxon>
        <taxon>Chlorobiales</taxon>
        <taxon>Chlorobiaceae</taxon>
        <taxon>Chlorobium/Pelodictyon group</taxon>
        <taxon>Chlorobium</taxon>
    </lineage>
</organism>
<dbReference type="Gene3D" id="3.40.50.300">
    <property type="entry name" value="P-loop containing nucleotide triphosphate hydrolases"/>
    <property type="match status" value="1"/>
</dbReference>
<reference evidence="12 13" key="1">
    <citation type="submission" date="2018-12" db="EMBL/GenBank/DDBJ databases">
        <authorList>
            <person name="Lunina O.N."/>
            <person name="Grouzdev D.S."/>
            <person name="Gorlenko V.M."/>
            <person name="Savvichev A.S."/>
        </authorList>
    </citation>
    <scope>NUCLEOTIDE SEQUENCE [LARGE SCALE GENOMIC DNA]</scope>
    <source>
        <strain evidence="12 13">BrKhr-17</strain>
    </source>
</reference>
<dbReference type="SUPFAM" id="SSF52540">
    <property type="entry name" value="P-loop containing nucleoside triphosphate hydrolases"/>
    <property type="match status" value="1"/>
</dbReference>
<evidence type="ECO:0000256" key="7">
    <source>
        <dbReference type="ARBA" id="ARBA00022989"/>
    </source>
</evidence>
<dbReference type="InterPro" id="IPR003593">
    <property type="entry name" value="AAA+_ATPase"/>
</dbReference>
<keyword evidence="6 12" id="KW-0067">ATP-binding</keyword>
<evidence type="ECO:0000256" key="4">
    <source>
        <dbReference type="ARBA" id="ARBA00022692"/>
    </source>
</evidence>
<evidence type="ECO:0000256" key="6">
    <source>
        <dbReference type="ARBA" id="ARBA00022840"/>
    </source>
</evidence>
<evidence type="ECO:0000256" key="1">
    <source>
        <dbReference type="ARBA" id="ARBA00004651"/>
    </source>
</evidence>
<evidence type="ECO:0000256" key="3">
    <source>
        <dbReference type="ARBA" id="ARBA00022475"/>
    </source>
</evidence>
<keyword evidence="4 9" id="KW-0812">Transmembrane</keyword>
<dbReference type="SUPFAM" id="SSF90123">
    <property type="entry name" value="ABC transporter transmembrane region"/>
    <property type="match status" value="1"/>
</dbReference>
<name>A0A432ASS4_CHLPH</name>
<feature type="transmembrane region" description="Helical" evidence="9">
    <location>
        <begin position="273"/>
        <end position="291"/>
    </location>
</feature>
<dbReference type="InterPro" id="IPR039421">
    <property type="entry name" value="Type_1_exporter"/>
</dbReference>
<dbReference type="GO" id="GO:0140359">
    <property type="term" value="F:ABC-type transporter activity"/>
    <property type="evidence" value="ECO:0007669"/>
    <property type="project" value="InterPro"/>
</dbReference>
<dbReference type="AlphaFoldDB" id="A0A432ASS4"/>
<dbReference type="PROSITE" id="PS50929">
    <property type="entry name" value="ABC_TM1F"/>
    <property type="match status" value="1"/>
</dbReference>
<feature type="domain" description="ABC transporter" evidence="10">
    <location>
        <begin position="364"/>
        <end position="600"/>
    </location>
</feature>
<dbReference type="PANTHER" id="PTHR24221">
    <property type="entry name" value="ATP-BINDING CASSETTE SUB-FAMILY B"/>
    <property type="match status" value="1"/>
</dbReference>
<dbReference type="Pfam" id="PF00005">
    <property type="entry name" value="ABC_tran"/>
    <property type="match status" value="1"/>
</dbReference>
<dbReference type="Proteomes" id="UP000279908">
    <property type="component" value="Unassembled WGS sequence"/>
</dbReference>
<keyword evidence="2" id="KW-0813">Transport</keyword>
<feature type="transmembrane region" description="Helical" evidence="9">
    <location>
        <begin position="186"/>
        <end position="205"/>
    </location>
</feature>
<comment type="caution">
    <text evidence="12">The sequence shown here is derived from an EMBL/GenBank/DDBJ whole genome shotgun (WGS) entry which is preliminary data.</text>
</comment>
<dbReference type="PROSITE" id="PS50893">
    <property type="entry name" value="ABC_TRANSPORTER_2"/>
    <property type="match status" value="1"/>
</dbReference>
<feature type="transmembrane region" description="Helical" evidence="9">
    <location>
        <begin position="82"/>
        <end position="104"/>
    </location>
</feature>
<evidence type="ECO:0000259" key="10">
    <source>
        <dbReference type="PROSITE" id="PS50893"/>
    </source>
</evidence>
<dbReference type="EMBL" id="RXYK01000015">
    <property type="protein sequence ID" value="RTY36009.1"/>
    <property type="molecule type" value="Genomic_DNA"/>
</dbReference>
<feature type="transmembrane region" description="Helical" evidence="9">
    <location>
        <begin position="27"/>
        <end position="52"/>
    </location>
</feature>
<dbReference type="FunFam" id="3.40.50.300:FF:000221">
    <property type="entry name" value="Multidrug ABC transporter ATP-binding protein"/>
    <property type="match status" value="1"/>
</dbReference>
<keyword evidence="5" id="KW-0547">Nucleotide-binding</keyword>
<dbReference type="GO" id="GO:0005886">
    <property type="term" value="C:plasma membrane"/>
    <property type="evidence" value="ECO:0007669"/>
    <property type="project" value="UniProtKB-SubCell"/>
</dbReference>
<evidence type="ECO:0000256" key="5">
    <source>
        <dbReference type="ARBA" id="ARBA00022741"/>
    </source>
</evidence>
<accession>A0A432ASS4</accession>
<dbReference type="InterPro" id="IPR036640">
    <property type="entry name" value="ABC1_TM_sf"/>
</dbReference>
<evidence type="ECO:0000313" key="13">
    <source>
        <dbReference type="Proteomes" id="UP000279908"/>
    </source>
</evidence>
<gene>
    <name evidence="12" type="ORF">EKD02_08720</name>
</gene>
<protein>
    <submittedName>
        <fullName evidence="12">ABC transporter ATP-binding protein</fullName>
    </submittedName>
</protein>
<evidence type="ECO:0000256" key="9">
    <source>
        <dbReference type="SAM" id="Phobius"/>
    </source>
</evidence>
<keyword evidence="3" id="KW-1003">Cell membrane</keyword>